<accession>A0A0F9FW23</accession>
<organism evidence="1">
    <name type="scientific">marine sediment metagenome</name>
    <dbReference type="NCBI Taxonomy" id="412755"/>
    <lineage>
        <taxon>unclassified sequences</taxon>
        <taxon>metagenomes</taxon>
        <taxon>ecological metagenomes</taxon>
    </lineage>
</organism>
<dbReference type="EMBL" id="LAZR01019986">
    <property type="protein sequence ID" value="KKL90523.1"/>
    <property type="molecule type" value="Genomic_DNA"/>
</dbReference>
<sequence length="152" mass="17546">MVDANIYGWTYSEFNSFVGWDMGTQLKYEAWENKWSRKVDAYIFTDSGESPRLTDSHEATEVGDIVNELMILTNIYLKGETVENPLEMGMVEPKRFPQFIGNPTENKGLGTDHYRTLNKLKRKYSEISVASFRIGIIPSDSPFYQDRLRSRG</sequence>
<name>A0A0F9FW23_9ZZZZ</name>
<reference evidence="1" key="1">
    <citation type="journal article" date="2015" name="Nature">
        <title>Complex archaea that bridge the gap between prokaryotes and eukaryotes.</title>
        <authorList>
            <person name="Spang A."/>
            <person name="Saw J.H."/>
            <person name="Jorgensen S.L."/>
            <person name="Zaremba-Niedzwiedzka K."/>
            <person name="Martijn J."/>
            <person name="Lind A.E."/>
            <person name="van Eijk R."/>
            <person name="Schleper C."/>
            <person name="Guy L."/>
            <person name="Ettema T.J."/>
        </authorList>
    </citation>
    <scope>NUCLEOTIDE SEQUENCE</scope>
</reference>
<gene>
    <name evidence="1" type="ORF">LCGC14_1903810</name>
</gene>
<dbReference type="AlphaFoldDB" id="A0A0F9FW23"/>
<comment type="caution">
    <text evidence="1">The sequence shown here is derived from an EMBL/GenBank/DDBJ whole genome shotgun (WGS) entry which is preliminary data.</text>
</comment>
<evidence type="ECO:0000313" key="1">
    <source>
        <dbReference type="EMBL" id="KKL90523.1"/>
    </source>
</evidence>
<proteinExistence type="predicted"/>
<protein>
    <submittedName>
        <fullName evidence="1">Uncharacterized protein</fullName>
    </submittedName>
</protein>